<evidence type="ECO:0000256" key="3">
    <source>
        <dbReference type="SAM" id="MobiDB-lite"/>
    </source>
</evidence>
<keyword evidence="2" id="KW-0067">ATP-binding</keyword>
<dbReference type="AlphaFoldDB" id="A0AB34IZB3"/>
<feature type="compositionally biased region" description="Basic residues" evidence="3">
    <location>
        <begin position="14"/>
        <end position="25"/>
    </location>
</feature>
<dbReference type="SUPFAM" id="SSF52540">
    <property type="entry name" value="P-loop containing nucleoside triphosphate hydrolases"/>
    <property type="match status" value="1"/>
</dbReference>
<feature type="domain" description="Zeta toxin" evidence="4">
    <location>
        <begin position="314"/>
        <end position="484"/>
    </location>
</feature>
<dbReference type="Pfam" id="PF06414">
    <property type="entry name" value="Zeta_toxin"/>
    <property type="match status" value="1"/>
</dbReference>
<feature type="compositionally biased region" description="Low complexity" evidence="3">
    <location>
        <begin position="26"/>
        <end position="44"/>
    </location>
</feature>
<dbReference type="Gene3D" id="3.40.50.300">
    <property type="entry name" value="P-loop containing nucleotide triphosphate hydrolases"/>
    <property type="match status" value="1"/>
</dbReference>
<evidence type="ECO:0000256" key="1">
    <source>
        <dbReference type="ARBA" id="ARBA00022741"/>
    </source>
</evidence>
<feature type="region of interest" description="Disordered" evidence="3">
    <location>
        <begin position="1"/>
        <end position="44"/>
    </location>
</feature>
<dbReference type="Proteomes" id="UP001515480">
    <property type="component" value="Unassembled WGS sequence"/>
</dbReference>
<organism evidence="5 6">
    <name type="scientific">Prymnesium parvum</name>
    <name type="common">Toxic golden alga</name>
    <dbReference type="NCBI Taxonomy" id="97485"/>
    <lineage>
        <taxon>Eukaryota</taxon>
        <taxon>Haptista</taxon>
        <taxon>Haptophyta</taxon>
        <taxon>Prymnesiophyceae</taxon>
        <taxon>Prymnesiales</taxon>
        <taxon>Prymnesiaceae</taxon>
        <taxon>Prymnesium</taxon>
    </lineage>
</organism>
<sequence length="785" mass="87489">MITRWRASSPEKPKRSRIVLKRIYSKRSSSSASPPIEPTLTLPITPKKQSSISDFVEGASGKSSCGDATPRLRQLLDRLEAKSLRRTKSNLTEAWKGKKDLTVMGRLAKMEADGRIEEELTSLFAAEVGSQKLMSLAQFLSLCTGHLQIDLTEKELERIFMARAFPARALEKPERLRSPQVLGARNIFESSRRVLGSFALRPKASESFLEISAALGPNDLALDCEGFIRVIRRRGFLSSVFTVMQSLTDTTFEPPEDFDFERPTGGPNGHHTRPDAPFVGDFASIRESRDHAYHGKYTKERQLWQDSVILSVVERTVPQPEPWLVFTCGAMGVGKGYALGWMSSEGIFPLENIVHIDPDHFKKVMPEWKGYVKYAAEHGKQTLPGSMCHVESCYMQEIAFERSMELRQNIWVDGSLRNAEWFRDYIFHDVRSRRPFYKIAIFYIKAPGTTVRERVKERAARTGRDVPEEKIVQSLEAAERSVQILGPLADFLATIDNSGPLPRLQEFQQIDTSGAWSLIRNHFAKTVPGAADFPQCLPPVYLLALRKQGQRSSPDEFSSGPSFWKGEHGANLIPPKGSTFRELLVANASDYRLRHVKLVLGGQFEATSTISPAVALASSAADASKHMPASAAYFVWINPTSRTSGDIDMLNDAQLELVTHGGFAYFDESASLLTIKAVTPGAGRMARLFSAPRLSFGPCIAMSKEEVKAIANWRWAKVNALHLAQQGALKFAWVVPQEALGTRRFGANGGFAFAVDDTTPPATKHSRPSARHYRCVYFPVLSDKY</sequence>
<dbReference type="InterPro" id="IPR027417">
    <property type="entry name" value="P-loop_NTPase"/>
</dbReference>
<evidence type="ECO:0000256" key="2">
    <source>
        <dbReference type="ARBA" id="ARBA00022840"/>
    </source>
</evidence>
<accession>A0AB34IZB3</accession>
<comment type="caution">
    <text evidence="5">The sequence shown here is derived from an EMBL/GenBank/DDBJ whole genome shotgun (WGS) entry which is preliminary data.</text>
</comment>
<reference evidence="5 6" key="1">
    <citation type="journal article" date="2024" name="Science">
        <title>Giant polyketide synthase enzymes in the biosynthesis of giant marine polyether toxins.</title>
        <authorList>
            <person name="Fallon T.R."/>
            <person name="Shende V.V."/>
            <person name="Wierzbicki I.H."/>
            <person name="Pendleton A.L."/>
            <person name="Watervoot N.F."/>
            <person name="Auber R.P."/>
            <person name="Gonzalez D.J."/>
            <person name="Wisecaver J.H."/>
            <person name="Moore B.S."/>
        </authorList>
    </citation>
    <scope>NUCLEOTIDE SEQUENCE [LARGE SCALE GENOMIC DNA]</scope>
    <source>
        <strain evidence="5 6">12B1</strain>
    </source>
</reference>
<dbReference type="EMBL" id="JBGBPQ010000016">
    <property type="protein sequence ID" value="KAL1508403.1"/>
    <property type="molecule type" value="Genomic_DNA"/>
</dbReference>
<keyword evidence="1" id="KW-0547">Nucleotide-binding</keyword>
<dbReference type="GO" id="GO:0016301">
    <property type="term" value="F:kinase activity"/>
    <property type="evidence" value="ECO:0007669"/>
    <property type="project" value="InterPro"/>
</dbReference>
<dbReference type="GO" id="GO:0005524">
    <property type="term" value="F:ATP binding"/>
    <property type="evidence" value="ECO:0007669"/>
    <property type="project" value="UniProtKB-KW"/>
</dbReference>
<evidence type="ECO:0000313" key="6">
    <source>
        <dbReference type="Proteomes" id="UP001515480"/>
    </source>
</evidence>
<evidence type="ECO:0000259" key="4">
    <source>
        <dbReference type="Pfam" id="PF06414"/>
    </source>
</evidence>
<gene>
    <name evidence="5" type="ORF">AB1Y20_004513</name>
</gene>
<keyword evidence="6" id="KW-1185">Reference proteome</keyword>
<protein>
    <recommendedName>
        <fullName evidence="4">Zeta toxin domain-containing protein</fullName>
    </recommendedName>
</protein>
<name>A0AB34IZB3_PRYPA</name>
<proteinExistence type="predicted"/>
<dbReference type="InterPro" id="IPR010488">
    <property type="entry name" value="Zeta_toxin_domain"/>
</dbReference>
<evidence type="ECO:0000313" key="5">
    <source>
        <dbReference type="EMBL" id="KAL1508403.1"/>
    </source>
</evidence>